<proteinExistence type="predicted"/>
<evidence type="ECO:0000313" key="1">
    <source>
        <dbReference type="EMBL" id="SPD76470.1"/>
    </source>
</evidence>
<accession>A0A445N431</accession>
<reference evidence="1" key="1">
    <citation type="submission" date="2018-01" db="EMBL/GenBank/DDBJ databases">
        <authorList>
            <person name="Regsiter A."/>
            <person name="William W."/>
        </authorList>
    </citation>
    <scope>NUCLEOTIDE SEQUENCE</scope>
    <source>
        <strain evidence="1">TRIP AH-1</strain>
    </source>
</reference>
<organism evidence="1">
    <name type="scientific">uncultured Desulfobacterium sp</name>
    <dbReference type="NCBI Taxonomy" id="201089"/>
    <lineage>
        <taxon>Bacteria</taxon>
        <taxon>Pseudomonadati</taxon>
        <taxon>Thermodesulfobacteriota</taxon>
        <taxon>Desulfobacteria</taxon>
        <taxon>Desulfobacterales</taxon>
        <taxon>Desulfobacteriaceae</taxon>
        <taxon>Desulfobacterium</taxon>
        <taxon>environmental samples</taxon>
    </lineage>
</organism>
<name>A0A445N431_9BACT</name>
<dbReference type="EMBL" id="OJIN01000243">
    <property type="protein sequence ID" value="SPD76470.1"/>
    <property type="molecule type" value="Genomic_DNA"/>
</dbReference>
<protein>
    <submittedName>
        <fullName evidence="1">Uncharacterized protein</fullName>
    </submittedName>
</protein>
<dbReference type="AlphaFoldDB" id="A0A445N431"/>
<sequence length="54" mass="6057">MLIENTGYSFNIKQLTFDPNALHAGMMKHNFHSLLTEKPNVSDLNLITSALEVP</sequence>
<gene>
    <name evidence="1" type="ORF">PITCH_A960012</name>
</gene>